<dbReference type="InterPro" id="IPR026444">
    <property type="entry name" value="Secre_tail"/>
</dbReference>
<feature type="non-terminal residue" evidence="2">
    <location>
        <position position="544"/>
    </location>
</feature>
<dbReference type="NCBIfam" id="TIGR04183">
    <property type="entry name" value="Por_Secre_tail"/>
    <property type="match status" value="1"/>
</dbReference>
<evidence type="ECO:0000313" key="2">
    <source>
        <dbReference type="EMBL" id="SVB55039.1"/>
    </source>
</evidence>
<proteinExistence type="predicted"/>
<protein>
    <recommendedName>
        <fullName evidence="1">FlgD/Vpr Ig-like domain-containing protein</fullName>
    </recommendedName>
</protein>
<dbReference type="Pfam" id="PF13860">
    <property type="entry name" value="FlgD_ig"/>
    <property type="match status" value="1"/>
</dbReference>
<gene>
    <name evidence="2" type="ORF">METZ01_LOCUS207893</name>
</gene>
<name>A0A382EX80_9ZZZZ</name>
<dbReference type="AlphaFoldDB" id="A0A382EX80"/>
<feature type="non-terminal residue" evidence="2">
    <location>
        <position position="1"/>
    </location>
</feature>
<accession>A0A382EX80</accession>
<dbReference type="EMBL" id="UINC01046697">
    <property type="protein sequence ID" value="SVB55039.1"/>
    <property type="molecule type" value="Genomic_DNA"/>
</dbReference>
<feature type="domain" description="FlgD/Vpr Ig-like" evidence="1">
    <location>
        <begin position="485"/>
        <end position="535"/>
    </location>
</feature>
<sequence length="544" mass="59861">YQTSSGDTLAVKGGFWNIASSLFSEPPVVSAFLTDTIMNDAMPVIARAIATDMNGIAGANLFIQLGGSLDPVVIPMVALNDTTFEISIPESLVTVRNLRAHVVGADNMAYTTQSTFKTPAVEFAKEELAMDGTFSHYPQGLPSEKWRMMAWPGDLTNKTINTSDLESGHVLYEWDPNNNKWNKPSTVGIGRAYWFKHRYNEDVLFKNSGTTGISVPLVNYTIKLRKGWNMIGSPFAFPVSAEYNPETISGLYLYGDPDRDGWQGPSNSLVPWAGYAVHSTADNDSIVLKPFDEQEAAARSVLPGWSLKLFADGQEYFDHTGHLGRSEFAQEGVDGYDTPKLPSLNGYIIAALDLDDSGRFGYSGDIRSLEEVNGVWSLRIAGNNEPGPIVLSGSFLDAVPENLHVAVVDIPGRSIFDDFPETDLSINKNLKMGYDLKLVAGDETYVRETAKKILADIPEEFSLSQNYPNPFNPLTHLDFALPLRSRVEITIYNMLGQEVTTLVNRELDYGHHSVSWHGTNRFGKPAASGVYLAKLQTPGVIKTR</sequence>
<dbReference type="InterPro" id="IPR025965">
    <property type="entry name" value="FlgD/Vpr_Ig-like"/>
</dbReference>
<organism evidence="2">
    <name type="scientific">marine metagenome</name>
    <dbReference type="NCBI Taxonomy" id="408172"/>
    <lineage>
        <taxon>unclassified sequences</taxon>
        <taxon>metagenomes</taxon>
        <taxon>ecological metagenomes</taxon>
    </lineage>
</organism>
<reference evidence="2" key="1">
    <citation type="submission" date="2018-05" db="EMBL/GenBank/DDBJ databases">
        <authorList>
            <person name="Lanie J.A."/>
            <person name="Ng W.-L."/>
            <person name="Kazmierczak K.M."/>
            <person name="Andrzejewski T.M."/>
            <person name="Davidsen T.M."/>
            <person name="Wayne K.J."/>
            <person name="Tettelin H."/>
            <person name="Glass J.I."/>
            <person name="Rusch D."/>
            <person name="Podicherti R."/>
            <person name="Tsui H.-C.T."/>
            <person name="Winkler M.E."/>
        </authorList>
    </citation>
    <scope>NUCLEOTIDE SEQUENCE</scope>
</reference>
<evidence type="ECO:0000259" key="1">
    <source>
        <dbReference type="Pfam" id="PF13860"/>
    </source>
</evidence>
<dbReference type="Gene3D" id="2.60.40.4070">
    <property type="match status" value="1"/>
</dbReference>